<evidence type="ECO:0008006" key="5">
    <source>
        <dbReference type="Google" id="ProtNLM"/>
    </source>
</evidence>
<evidence type="ECO:0000313" key="4">
    <source>
        <dbReference type="Proteomes" id="UP000625079"/>
    </source>
</evidence>
<name>A0A410V6Z8_9BRAD</name>
<evidence type="ECO:0000313" key="3">
    <source>
        <dbReference type="Proteomes" id="UP000593880"/>
    </source>
</evidence>
<dbReference type="GO" id="GO:0003677">
    <property type="term" value="F:DNA binding"/>
    <property type="evidence" value="ECO:0007669"/>
    <property type="project" value="InterPro"/>
</dbReference>
<reference evidence="1" key="1">
    <citation type="journal article" date="2014" name="Int. J. Syst. Evol. Microbiol.">
        <title>Complete genome sequence of Corynebacterium casei LMG S-19264T (=DSM 44701T), isolated from a smear-ripened cheese.</title>
        <authorList>
            <consortium name="US DOE Joint Genome Institute (JGI-PGF)"/>
            <person name="Walter F."/>
            <person name="Albersmeier A."/>
            <person name="Kalinowski J."/>
            <person name="Ruckert C."/>
        </authorList>
    </citation>
    <scope>NUCLEOTIDE SEQUENCE</scope>
    <source>
        <strain evidence="1">CGMCC 1.15034</strain>
    </source>
</reference>
<evidence type="ECO:0000313" key="1">
    <source>
        <dbReference type="EMBL" id="GGI23775.1"/>
    </source>
</evidence>
<dbReference type="InterPro" id="IPR009044">
    <property type="entry name" value="ssDNA-bd_transcriptional_reg"/>
</dbReference>
<dbReference type="SUPFAM" id="SSF54447">
    <property type="entry name" value="ssDNA-binding transcriptional regulator domain"/>
    <property type="match status" value="1"/>
</dbReference>
<gene>
    <name evidence="1" type="ORF">GCM10010987_26070</name>
    <name evidence="2" type="ORF">XH86_18550</name>
</gene>
<dbReference type="EMBL" id="CP030057">
    <property type="protein sequence ID" value="QOZ60497.1"/>
    <property type="molecule type" value="Genomic_DNA"/>
</dbReference>
<reference evidence="1" key="3">
    <citation type="submission" date="2022-12" db="EMBL/GenBank/DDBJ databases">
        <authorList>
            <person name="Sun Q."/>
            <person name="Zhou Y."/>
        </authorList>
    </citation>
    <scope>NUCLEOTIDE SEQUENCE</scope>
    <source>
        <strain evidence="1">CGMCC 1.15034</strain>
    </source>
</reference>
<dbReference type="RefSeq" id="WP_128966102.1">
    <property type="nucleotide sequence ID" value="NZ_BMHC01000004.1"/>
</dbReference>
<dbReference type="EMBL" id="BMHC01000004">
    <property type="protein sequence ID" value="GGI23775.1"/>
    <property type="molecule type" value="Genomic_DNA"/>
</dbReference>
<dbReference type="GO" id="GO:0006355">
    <property type="term" value="P:regulation of DNA-templated transcription"/>
    <property type="evidence" value="ECO:0007669"/>
    <property type="project" value="InterPro"/>
</dbReference>
<dbReference type="OrthoDB" id="8242528at2"/>
<protein>
    <recommendedName>
        <fullName evidence="5">Transcriptional coactivator p15 (PC4) C-terminal domain-containing protein</fullName>
    </recommendedName>
</protein>
<dbReference type="Proteomes" id="UP000593880">
    <property type="component" value="Chromosome"/>
</dbReference>
<reference evidence="2 3" key="2">
    <citation type="submission" date="2018-06" db="EMBL/GenBank/DDBJ databases">
        <title>Comparative genomics of rhizobia nodulating Arachis hypogaea in China.</title>
        <authorList>
            <person name="Li Y."/>
        </authorList>
    </citation>
    <scope>NUCLEOTIDE SEQUENCE [LARGE SCALE GENOMIC DNA]</scope>
    <source>
        <strain evidence="2 3">CCBAU 51658</strain>
    </source>
</reference>
<accession>A0A410V6Z8</accession>
<dbReference type="Proteomes" id="UP000625079">
    <property type="component" value="Unassembled WGS sequence"/>
</dbReference>
<proteinExistence type="predicted"/>
<sequence length="95" mass="10432">MAKRPELAEAIPFRFFKNRRKDVVAVTLQPFTPAGKETINVVDVRLFAMDRSGANVPTPKGVSMSVNRLPDLHEAVTKALKKAQELGLLDGGDDE</sequence>
<keyword evidence="3" id="KW-1185">Reference proteome</keyword>
<evidence type="ECO:0000313" key="2">
    <source>
        <dbReference type="EMBL" id="QOZ60497.1"/>
    </source>
</evidence>
<organism evidence="1 4">
    <name type="scientific">Bradyrhizobium guangdongense</name>
    <dbReference type="NCBI Taxonomy" id="1325090"/>
    <lineage>
        <taxon>Bacteria</taxon>
        <taxon>Pseudomonadati</taxon>
        <taxon>Pseudomonadota</taxon>
        <taxon>Alphaproteobacteria</taxon>
        <taxon>Hyphomicrobiales</taxon>
        <taxon>Nitrobacteraceae</taxon>
        <taxon>Bradyrhizobium</taxon>
    </lineage>
</organism>
<dbReference type="AlphaFoldDB" id="A0A410V6Z8"/>
<dbReference type="Gene3D" id="2.30.31.10">
    <property type="entry name" value="Transcriptional Coactivator Pc4, Chain A"/>
    <property type="match status" value="1"/>
</dbReference>